<dbReference type="Pfam" id="PF00196">
    <property type="entry name" value="GerE"/>
    <property type="match status" value="1"/>
</dbReference>
<evidence type="ECO:0000256" key="2">
    <source>
        <dbReference type="ARBA" id="ARBA00022840"/>
    </source>
</evidence>
<dbReference type="SUPFAM" id="SSF46894">
    <property type="entry name" value="C-terminal effector domain of the bipartite response regulators"/>
    <property type="match status" value="1"/>
</dbReference>
<evidence type="ECO:0000313" key="4">
    <source>
        <dbReference type="EMBL" id="MFC5639809.1"/>
    </source>
</evidence>
<dbReference type="EMBL" id="JBHSOC010000001">
    <property type="protein sequence ID" value="MFC5639809.1"/>
    <property type="molecule type" value="Genomic_DNA"/>
</dbReference>
<dbReference type="Gene3D" id="1.10.10.10">
    <property type="entry name" value="Winged helix-like DNA-binding domain superfamily/Winged helix DNA-binding domain"/>
    <property type="match status" value="1"/>
</dbReference>
<evidence type="ECO:0000256" key="1">
    <source>
        <dbReference type="ARBA" id="ARBA00022741"/>
    </source>
</evidence>
<protein>
    <submittedName>
        <fullName evidence="4">ATP-binding protein</fullName>
    </submittedName>
</protein>
<dbReference type="CDD" id="cd06170">
    <property type="entry name" value="LuxR_C_like"/>
    <property type="match status" value="1"/>
</dbReference>
<dbReference type="SMART" id="SM00421">
    <property type="entry name" value="HTH_LUXR"/>
    <property type="match status" value="1"/>
</dbReference>
<dbReference type="InterPro" id="IPR016032">
    <property type="entry name" value="Sig_transdc_resp-reg_C-effctor"/>
</dbReference>
<dbReference type="RefSeq" id="WP_346140997.1">
    <property type="nucleotide sequence ID" value="NZ_BAAAUA010000002.1"/>
</dbReference>
<proteinExistence type="predicted"/>
<organism evidence="4 5">
    <name type="scientific">Kitasatospora cinereorecta</name>
    <dbReference type="NCBI Taxonomy" id="285560"/>
    <lineage>
        <taxon>Bacteria</taxon>
        <taxon>Bacillati</taxon>
        <taxon>Actinomycetota</taxon>
        <taxon>Actinomycetes</taxon>
        <taxon>Kitasatosporales</taxon>
        <taxon>Streptomycetaceae</taxon>
        <taxon>Kitasatospora</taxon>
    </lineage>
</organism>
<sequence length="958" mass="102309">MQRVAGRTPASPGGPLRFVGREREFDLLLSAVRHPPAVVLVEGEAGIGKSRLIAEATAVLAGEGRPVLVGFCHPLREPLPYGPVVDALGRAGAWLPAGGLPPATGALAPLLPDLADRLPPPPPPTDDPRTERLRVIQGVRSLLAAIGEAVLVVEDLHWVDEATRELLLLLARDLPPHLSLVLSYRTDAAGTHTPVLGSAYRRPPGIGGAVIPLSRLGESDLHDLATDSLGFHATPALAATLFARSEGLPLVAEEDLITLAEHSRTHGFEGIAGRLRNADVPRGLREALTERLAGLSPDGVAVTAAAAVLAVPATQELLTAVAGLQEERAERGLVEALDASVLREDDGGRYAFRHVLAQQVAYGYVHGPRRNHLHQRTLDELRQQPTPPLVQIAHHTRALGDRAAWLQAAEQAVDHATEVGDTGTAEALIGQILDEPDLDPEVRSRTALALARLAAHGVDPAAYARRLRRILADPQLSRAARGEIRFGLGLVMFNELTDTAGAEELEKAVEELSEDPVRAARAMSTLALDERQGQETARAWQQRAERSVEKAADEVVKAMVRGDRLTLRARSGEPFDWSLTDALPRRSDDPDILRQTVRALHNVADGALELGHDRRAVPLLEEARDLARRVGHPLAECYIAVTLLRAEVLAGRWEALEERFADIVAAYPAMTYPRIEQALFLGRLAAAGGRRAQALEHFTTAAGEVQRRAVATALRAAAGLTAVHLAQGDPSLAQAAAGKAVDLLRLSGTWPKATGLVPAAVEAALACDDRGAAEQLVEDATQALAGKDTPAATAELHLARGLLTMHAEPSRAADHFAAAQHLWQDIDRPYETALAAEHRARAVAETDPAEAARPLAQATAAFTALGAAGDLARVDHLARHLGLTRPESVGRRGYGSRLSPRERQVAELLAQNATNQQIAEALFLSPRTVEQHVANALRKLGTTRKNIGAKLSEDEAAD</sequence>
<comment type="caution">
    <text evidence="4">The sequence shown here is derived from an EMBL/GenBank/DDBJ whole genome shotgun (WGS) entry which is preliminary data.</text>
</comment>
<gene>
    <name evidence="4" type="ORF">ACFPZF_00350</name>
</gene>
<dbReference type="PROSITE" id="PS50043">
    <property type="entry name" value="HTH_LUXR_2"/>
    <property type="match status" value="1"/>
</dbReference>
<keyword evidence="5" id="KW-1185">Reference proteome</keyword>
<dbReference type="Proteomes" id="UP001596066">
    <property type="component" value="Unassembled WGS sequence"/>
</dbReference>
<keyword evidence="1" id="KW-0547">Nucleotide-binding</keyword>
<dbReference type="InterPro" id="IPR000792">
    <property type="entry name" value="Tscrpt_reg_LuxR_C"/>
</dbReference>
<dbReference type="InterPro" id="IPR036388">
    <property type="entry name" value="WH-like_DNA-bd_sf"/>
</dbReference>
<accession>A0ABW0V4D4</accession>
<dbReference type="Pfam" id="PF13191">
    <property type="entry name" value="AAA_16"/>
    <property type="match status" value="1"/>
</dbReference>
<dbReference type="PANTHER" id="PTHR16305">
    <property type="entry name" value="TESTICULAR SOLUBLE ADENYLYL CYCLASE"/>
    <property type="match status" value="1"/>
</dbReference>
<dbReference type="GO" id="GO:0005524">
    <property type="term" value="F:ATP binding"/>
    <property type="evidence" value="ECO:0007669"/>
    <property type="project" value="UniProtKB-KW"/>
</dbReference>
<dbReference type="PRINTS" id="PR00038">
    <property type="entry name" value="HTHLUXR"/>
</dbReference>
<reference evidence="5" key="1">
    <citation type="journal article" date="2019" name="Int. J. Syst. Evol. Microbiol.">
        <title>The Global Catalogue of Microorganisms (GCM) 10K type strain sequencing project: providing services to taxonomists for standard genome sequencing and annotation.</title>
        <authorList>
            <consortium name="The Broad Institute Genomics Platform"/>
            <consortium name="The Broad Institute Genome Sequencing Center for Infectious Disease"/>
            <person name="Wu L."/>
            <person name="Ma J."/>
        </authorList>
    </citation>
    <scope>NUCLEOTIDE SEQUENCE [LARGE SCALE GENOMIC DNA]</scope>
    <source>
        <strain evidence="5">CGMCC 4.1622</strain>
    </source>
</reference>
<evidence type="ECO:0000313" key="5">
    <source>
        <dbReference type="Proteomes" id="UP001596066"/>
    </source>
</evidence>
<feature type="domain" description="HTH luxR-type" evidence="3">
    <location>
        <begin position="891"/>
        <end position="956"/>
    </location>
</feature>
<keyword evidence="2 4" id="KW-0067">ATP-binding</keyword>
<dbReference type="InterPro" id="IPR041664">
    <property type="entry name" value="AAA_16"/>
</dbReference>
<dbReference type="PANTHER" id="PTHR16305:SF35">
    <property type="entry name" value="TRANSCRIPTIONAL ACTIVATOR DOMAIN"/>
    <property type="match status" value="1"/>
</dbReference>
<dbReference type="SUPFAM" id="SSF52540">
    <property type="entry name" value="P-loop containing nucleoside triphosphate hydrolases"/>
    <property type="match status" value="1"/>
</dbReference>
<evidence type="ECO:0000259" key="3">
    <source>
        <dbReference type="PROSITE" id="PS50043"/>
    </source>
</evidence>
<name>A0ABW0V4D4_9ACTN</name>
<dbReference type="InterPro" id="IPR027417">
    <property type="entry name" value="P-loop_NTPase"/>
</dbReference>